<dbReference type="PANTHER" id="PTHR43681">
    <property type="entry name" value="TRANSMEMBRANE GTPASE FZO"/>
    <property type="match status" value="1"/>
</dbReference>
<feature type="compositionally biased region" description="Low complexity" evidence="1">
    <location>
        <begin position="679"/>
        <end position="698"/>
    </location>
</feature>
<name>A0A4V3CVV0_9BURK</name>
<feature type="domain" description="Dynamin N-terminal" evidence="2">
    <location>
        <begin position="58"/>
        <end position="271"/>
    </location>
</feature>
<keyword evidence="4" id="KW-1185">Reference proteome</keyword>
<comment type="caution">
    <text evidence="3">The sequence shown here is derived from an EMBL/GenBank/DDBJ whole genome shotgun (WGS) entry which is preliminary data.</text>
</comment>
<feature type="region of interest" description="Disordered" evidence="1">
    <location>
        <begin position="679"/>
        <end position="706"/>
    </location>
</feature>
<reference evidence="3 4" key="1">
    <citation type="submission" date="2019-03" db="EMBL/GenBank/DDBJ databases">
        <title>Genomic Encyclopedia of Type Strains, Phase IV (KMG-IV): sequencing the most valuable type-strain genomes for metagenomic binning, comparative biology and taxonomic classification.</title>
        <authorList>
            <person name="Goeker M."/>
        </authorList>
    </citation>
    <scope>NUCLEOTIDE SEQUENCE [LARGE SCALE GENOMIC DNA]</scope>
    <source>
        <strain evidence="3 4">DSM 11901</strain>
    </source>
</reference>
<sequence>MSPTFASHLDAFGQWRAGTDAKLAALARFAREHELLDDASAEWFEAMRRRLSGEKLMVAFVAEFSRGKSELINAIFFSDKGRRMMPASAGRTTMCPVELGYDAEDPVGLSLLPIETRLEAPSLAEYRAQPSAWTWHTLELADPDAMADALAQVMRTRRVSTEEAERLGFWDPQRPEDNPPPAADGLIEVPVWRHARINLPHPLLKRGLVVLDTPGLNAIGTEPELTLGLLPQADATVFILGADTGVTKSDLDIWRDHLSGPALARYVVLNKIDTLADPLSTPAQVRQVITRQCESVAQTLEIPTEHVFPISARQALAARLQGDAAGLTDSRLAAFEDALSDGLLPKRRDKLAEAAVGGARQLQRQLTRRFGEMRGLYADQLLELRGLRGKSAGKVQLMIQRVQAEATEFEQCTARLHAMRSIHARMLRSALQDLSSERLRQEVDVLQQVLGGSWLPIGARRAFIELCTRLRSLIEQAQQRNDEIHAMLVASFARLNAEFGFSLAVDVPLNVRRYADDLQLIERNYVQYLGLSQAFRLAQPGFQEQFRRMLISRLRVVFETVSNDIELWNKTASAQVDSQLRERRRNFKRRYESLDRIQSASGELDKRLQEVQAQDERALQLQTRLGTLVEELAKQAWPEGEPTAEAAGQTAASAPPALFVSAAAMEALSLDLSLASEPDARSATVPVAVPATTPATTAESLPASAQ</sequence>
<organism evidence="3 4">
    <name type="scientific">Aquabacterium commune</name>
    <dbReference type="NCBI Taxonomy" id="70586"/>
    <lineage>
        <taxon>Bacteria</taxon>
        <taxon>Pseudomonadati</taxon>
        <taxon>Pseudomonadota</taxon>
        <taxon>Betaproteobacteria</taxon>
        <taxon>Burkholderiales</taxon>
        <taxon>Aquabacterium</taxon>
    </lineage>
</organism>
<protein>
    <submittedName>
        <fullName evidence="3">Dynamin family protein</fullName>
    </submittedName>
</protein>
<dbReference type="InterPro" id="IPR051943">
    <property type="entry name" value="TRAFAC_Dynamin-like_GTPase"/>
</dbReference>
<evidence type="ECO:0000259" key="2">
    <source>
        <dbReference type="Pfam" id="PF00350"/>
    </source>
</evidence>
<dbReference type="EMBL" id="SNXW01000004">
    <property type="protein sequence ID" value="TDP83858.1"/>
    <property type="molecule type" value="Genomic_DNA"/>
</dbReference>
<dbReference type="SUPFAM" id="SSF52540">
    <property type="entry name" value="P-loop containing nucleoside triphosphate hydrolases"/>
    <property type="match status" value="1"/>
</dbReference>
<accession>A0A4V3CVV0</accession>
<dbReference type="Gene3D" id="3.40.50.300">
    <property type="entry name" value="P-loop containing nucleotide triphosphate hydrolases"/>
    <property type="match status" value="1"/>
</dbReference>
<evidence type="ECO:0000256" key="1">
    <source>
        <dbReference type="SAM" id="MobiDB-lite"/>
    </source>
</evidence>
<evidence type="ECO:0000313" key="4">
    <source>
        <dbReference type="Proteomes" id="UP000294593"/>
    </source>
</evidence>
<dbReference type="Pfam" id="PF00350">
    <property type="entry name" value="Dynamin_N"/>
    <property type="match status" value="1"/>
</dbReference>
<dbReference type="Proteomes" id="UP000294593">
    <property type="component" value="Unassembled WGS sequence"/>
</dbReference>
<dbReference type="AlphaFoldDB" id="A0A4V3CVV0"/>
<dbReference type="RefSeq" id="WP_243738612.1">
    <property type="nucleotide sequence ID" value="NZ_SNXW01000004.1"/>
</dbReference>
<dbReference type="InterPro" id="IPR027417">
    <property type="entry name" value="P-loop_NTPase"/>
</dbReference>
<proteinExistence type="predicted"/>
<dbReference type="InterPro" id="IPR045063">
    <property type="entry name" value="Dynamin_N"/>
</dbReference>
<gene>
    <name evidence="3" type="ORF">EV672_104240</name>
</gene>
<dbReference type="PANTHER" id="PTHR43681:SF1">
    <property type="entry name" value="SARCALUMENIN"/>
    <property type="match status" value="1"/>
</dbReference>
<evidence type="ECO:0000313" key="3">
    <source>
        <dbReference type="EMBL" id="TDP83858.1"/>
    </source>
</evidence>